<evidence type="ECO:0008006" key="5">
    <source>
        <dbReference type="Google" id="ProtNLM"/>
    </source>
</evidence>
<accession>A0AAW1DM54</accession>
<sequence>MDGDPLPCSSGKRTGKFILNTQARIFVHRLYNYFNKEYEQGSTLKPVRKVNERIADSLNISRLTVSKVLKETRSGLPIKTPGRKRVRSNPVSGIDPFSECAVRNHIYSYYERKEWPNMFTLLDSLKEAGIYHGEKTALTKILNKIYFKWRKVNNIKRLLENSEIIAARCRFIQNIQQYDMKKMIFVGECNINVSKHFKDGGIVILDAGNAEGFIPNCCLLIKSQDTIDPKQVLNADVFRKWFIHTFLKNIPKNSVIVMDNASNHSTLKEKIPTSFWNKRDIQDWLTKHNVEWSPSMLKGVLLDLVNTHKPLKKRYELDELAQDEGHTVIRLPVKHSEYNPIEMIWAELKAKVGKQNPKIKLNYFEKLIKEAINTITVKDWIRVIEHSENAIEKARIREEIVEKNIEEMLEAEGEEWSCSSQTESESDVADEDEEYIIEVKDDITADVANDQMKRHRIEEIYVGAPMMKIMRSEEDDFYGVEHPEQICSVDPLMVEVKKCPSDDE</sequence>
<reference evidence="3 4" key="1">
    <citation type="submission" date="2022-12" db="EMBL/GenBank/DDBJ databases">
        <title>Chromosome-level genome assembly of true bugs.</title>
        <authorList>
            <person name="Ma L."/>
            <person name="Li H."/>
        </authorList>
    </citation>
    <scope>NUCLEOTIDE SEQUENCE [LARGE SCALE GENOMIC DNA]</scope>
    <source>
        <strain evidence="3">Lab_2022b</strain>
    </source>
</reference>
<dbReference type="GO" id="GO:0003676">
    <property type="term" value="F:nucleic acid binding"/>
    <property type="evidence" value="ECO:0007669"/>
    <property type="project" value="InterPro"/>
</dbReference>
<dbReference type="InterPro" id="IPR036397">
    <property type="entry name" value="RNaseH_sf"/>
</dbReference>
<evidence type="ECO:0000256" key="1">
    <source>
        <dbReference type="SAM" id="Coils"/>
    </source>
</evidence>
<keyword evidence="1" id="KW-0175">Coiled coil</keyword>
<evidence type="ECO:0000256" key="2">
    <source>
        <dbReference type="SAM" id="MobiDB-lite"/>
    </source>
</evidence>
<evidence type="ECO:0000313" key="3">
    <source>
        <dbReference type="EMBL" id="KAK9510228.1"/>
    </source>
</evidence>
<feature type="region of interest" description="Disordered" evidence="2">
    <location>
        <begin position="411"/>
        <end position="430"/>
    </location>
</feature>
<dbReference type="EMBL" id="JAPXFL010000002">
    <property type="protein sequence ID" value="KAK9510228.1"/>
    <property type="molecule type" value="Genomic_DNA"/>
</dbReference>
<comment type="caution">
    <text evidence="3">The sequence shown here is derived from an EMBL/GenBank/DDBJ whole genome shotgun (WGS) entry which is preliminary data.</text>
</comment>
<keyword evidence="4" id="KW-1185">Reference proteome</keyword>
<dbReference type="Proteomes" id="UP001461498">
    <property type="component" value="Unassembled WGS sequence"/>
</dbReference>
<dbReference type="Gene3D" id="3.30.420.10">
    <property type="entry name" value="Ribonuclease H-like superfamily/Ribonuclease H"/>
    <property type="match status" value="1"/>
</dbReference>
<proteinExistence type="predicted"/>
<dbReference type="PANTHER" id="PTHR33939">
    <property type="entry name" value="PROTEIN CBG22215"/>
    <property type="match status" value="1"/>
</dbReference>
<gene>
    <name evidence="3" type="ORF">O3M35_005057</name>
</gene>
<feature type="coiled-coil region" evidence="1">
    <location>
        <begin position="384"/>
        <end position="411"/>
    </location>
</feature>
<evidence type="ECO:0000313" key="4">
    <source>
        <dbReference type="Proteomes" id="UP001461498"/>
    </source>
</evidence>
<dbReference type="PANTHER" id="PTHR33939:SF1">
    <property type="entry name" value="DUF4371 DOMAIN-CONTAINING PROTEIN"/>
    <property type="match status" value="1"/>
</dbReference>
<dbReference type="AlphaFoldDB" id="A0AAW1DM54"/>
<protein>
    <recommendedName>
        <fullName evidence="5">Transposase</fullName>
    </recommendedName>
</protein>
<name>A0AAW1DM54_9HEMI</name>
<organism evidence="3 4">
    <name type="scientific">Rhynocoris fuscipes</name>
    <dbReference type="NCBI Taxonomy" id="488301"/>
    <lineage>
        <taxon>Eukaryota</taxon>
        <taxon>Metazoa</taxon>
        <taxon>Ecdysozoa</taxon>
        <taxon>Arthropoda</taxon>
        <taxon>Hexapoda</taxon>
        <taxon>Insecta</taxon>
        <taxon>Pterygota</taxon>
        <taxon>Neoptera</taxon>
        <taxon>Paraneoptera</taxon>
        <taxon>Hemiptera</taxon>
        <taxon>Heteroptera</taxon>
        <taxon>Panheteroptera</taxon>
        <taxon>Cimicomorpha</taxon>
        <taxon>Reduviidae</taxon>
        <taxon>Harpactorinae</taxon>
        <taxon>Harpactorini</taxon>
        <taxon>Rhynocoris</taxon>
    </lineage>
</organism>